<name>A0ABV7G1U4_9PROT</name>
<feature type="compositionally biased region" description="Polar residues" evidence="1">
    <location>
        <begin position="1"/>
        <end position="24"/>
    </location>
</feature>
<evidence type="ECO:0000313" key="2">
    <source>
        <dbReference type="EMBL" id="MFC3126692.1"/>
    </source>
</evidence>
<proteinExistence type="predicted"/>
<dbReference type="EMBL" id="JBHRTN010000018">
    <property type="protein sequence ID" value="MFC3126692.1"/>
    <property type="molecule type" value="Genomic_DNA"/>
</dbReference>
<organism evidence="2 3">
    <name type="scientific">Teichococcus globiformis</name>
    <dbReference type="NCBI Taxonomy" id="2307229"/>
    <lineage>
        <taxon>Bacteria</taxon>
        <taxon>Pseudomonadati</taxon>
        <taxon>Pseudomonadota</taxon>
        <taxon>Alphaproteobacteria</taxon>
        <taxon>Acetobacterales</taxon>
        <taxon>Roseomonadaceae</taxon>
        <taxon>Roseomonas</taxon>
    </lineage>
</organism>
<comment type="caution">
    <text evidence="2">The sequence shown here is derived from an EMBL/GenBank/DDBJ whole genome shotgun (WGS) entry which is preliminary data.</text>
</comment>
<evidence type="ECO:0000256" key="1">
    <source>
        <dbReference type="SAM" id="MobiDB-lite"/>
    </source>
</evidence>
<feature type="compositionally biased region" description="Low complexity" evidence="1">
    <location>
        <begin position="25"/>
        <end position="38"/>
    </location>
</feature>
<feature type="region of interest" description="Disordered" evidence="1">
    <location>
        <begin position="1"/>
        <end position="49"/>
    </location>
</feature>
<protein>
    <submittedName>
        <fullName evidence="2">Uncharacterized protein</fullName>
    </submittedName>
</protein>
<gene>
    <name evidence="2" type="ORF">ACFOD4_16635</name>
</gene>
<sequence>MAIRTSYSARGATRMTSSATVDGATSTSTNSTAYSTQTGSGEGGNAGMGVQVAGTATGVGNDTLAAASVSVEGTSGGSARSISASATFNAASETQPGGSGVAYTGSAIAFSGSADRLMRTDFASEHSFSDSSGSRYEANSRSSLYAFDRGGRREAERDQDRAQRDADREAGRDDGPEVNGHADLDGNVVIFDVKAVAYGDDNFVGVDLMALTVDDHLSTVDTIVTVNLG</sequence>
<accession>A0ABV7G1U4</accession>
<evidence type="ECO:0000313" key="3">
    <source>
        <dbReference type="Proteomes" id="UP001595593"/>
    </source>
</evidence>
<keyword evidence="3" id="KW-1185">Reference proteome</keyword>
<feature type="region of interest" description="Disordered" evidence="1">
    <location>
        <begin position="149"/>
        <end position="181"/>
    </location>
</feature>
<dbReference type="Proteomes" id="UP001595593">
    <property type="component" value="Unassembled WGS sequence"/>
</dbReference>
<reference evidence="3" key="1">
    <citation type="journal article" date="2019" name="Int. J. Syst. Evol. Microbiol.">
        <title>The Global Catalogue of Microorganisms (GCM) 10K type strain sequencing project: providing services to taxonomists for standard genome sequencing and annotation.</title>
        <authorList>
            <consortium name="The Broad Institute Genomics Platform"/>
            <consortium name="The Broad Institute Genome Sequencing Center for Infectious Disease"/>
            <person name="Wu L."/>
            <person name="Ma J."/>
        </authorList>
    </citation>
    <scope>NUCLEOTIDE SEQUENCE [LARGE SCALE GENOMIC DNA]</scope>
    <source>
        <strain evidence="3">KCTC 52094</strain>
    </source>
</reference>